<evidence type="ECO:0000259" key="3">
    <source>
        <dbReference type="PROSITE" id="PS50888"/>
    </source>
</evidence>
<dbReference type="GO" id="GO:0005634">
    <property type="term" value="C:nucleus"/>
    <property type="evidence" value="ECO:0007669"/>
    <property type="project" value="TreeGrafter"/>
</dbReference>
<dbReference type="Gene3D" id="4.10.280.10">
    <property type="entry name" value="Helix-loop-helix DNA-binding domain"/>
    <property type="match status" value="1"/>
</dbReference>
<name>A0A670ID99_PODMU</name>
<protein>
    <recommendedName>
        <fullName evidence="3">BHLH domain-containing protein</fullName>
    </recommendedName>
</protein>
<reference evidence="4 5" key="1">
    <citation type="journal article" date="2019" name="Proc. Natl. Acad. Sci. U.S.A.">
        <title>Regulatory changes in pterin and carotenoid genes underlie balanced color polymorphisms in the wall lizard.</title>
        <authorList>
            <person name="Andrade P."/>
            <person name="Pinho C."/>
            <person name="Perez I de Lanuza G."/>
            <person name="Afonso S."/>
            <person name="Brejcha J."/>
            <person name="Rubin C.J."/>
            <person name="Wallerman O."/>
            <person name="Pereira P."/>
            <person name="Sabatino S.J."/>
            <person name="Bellati A."/>
            <person name="Pellitteri-Rosa D."/>
            <person name="Bosakova Z."/>
            <person name="Bunikis I."/>
            <person name="Carretero M.A."/>
            <person name="Feiner N."/>
            <person name="Marsik P."/>
            <person name="Pauperio F."/>
            <person name="Salvi D."/>
            <person name="Soler L."/>
            <person name="While G.M."/>
            <person name="Uller T."/>
            <person name="Font E."/>
            <person name="Andersson L."/>
            <person name="Carneiro M."/>
        </authorList>
    </citation>
    <scope>NUCLEOTIDE SEQUENCE</scope>
</reference>
<dbReference type="CDD" id="cd11430">
    <property type="entry name" value="bHLH_TS_ATOH1_like"/>
    <property type="match status" value="1"/>
</dbReference>
<dbReference type="InterPro" id="IPR050359">
    <property type="entry name" value="bHLH_transcription_factors"/>
</dbReference>
<evidence type="ECO:0000313" key="4">
    <source>
        <dbReference type="Ensembl" id="ENSPMRP00000009582.1"/>
    </source>
</evidence>
<keyword evidence="2" id="KW-0804">Transcription</keyword>
<accession>A0A670ID99</accession>
<dbReference type="GO" id="GO:0046983">
    <property type="term" value="F:protein dimerization activity"/>
    <property type="evidence" value="ECO:0007669"/>
    <property type="project" value="InterPro"/>
</dbReference>
<dbReference type="PANTHER" id="PTHR19290:SF82">
    <property type="entry name" value="TRANSCRIPTION FACTOR ATOH1"/>
    <property type="match status" value="1"/>
</dbReference>
<dbReference type="GO" id="GO:0007423">
    <property type="term" value="P:sensory organ development"/>
    <property type="evidence" value="ECO:0007669"/>
    <property type="project" value="TreeGrafter"/>
</dbReference>
<dbReference type="PANTHER" id="PTHR19290">
    <property type="entry name" value="BASIC HELIX-LOOP-HELIX PROTEIN NEUROGENIN-RELATED"/>
    <property type="match status" value="1"/>
</dbReference>
<feature type="domain" description="BHLH" evidence="3">
    <location>
        <begin position="26"/>
        <end position="78"/>
    </location>
</feature>
<dbReference type="InterPro" id="IPR011598">
    <property type="entry name" value="bHLH_dom"/>
</dbReference>
<dbReference type="GeneTree" id="ENSGT00940000160064"/>
<dbReference type="PROSITE" id="PS50888">
    <property type="entry name" value="BHLH"/>
    <property type="match status" value="1"/>
</dbReference>
<dbReference type="GO" id="GO:0045944">
    <property type="term" value="P:positive regulation of transcription by RNA polymerase II"/>
    <property type="evidence" value="ECO:0007669"/>
    <property type="project" value="TreeGrafter"/>
</dbReference>
<dbReference type="AlphaFoldDB" id="A0A670ID99"/>
<dbReference type="InterPro" id="IPR036638">
    <property type="entry name" value="HLH_DNA-bd_sf"/>
</dbReference>
<evidence type="ECO:0000256" key="2">
    <source>
        <dbReference type="ARBA" id="ARBA00023163"/>
    </source>
</evidence>
<dbReference type="Ensembl" id="ENSPMRT00000010221.1">
    <property type="protein sequence ID" value="ENSPMRP00000009582.1"/>
    <property type="gene ID" value="ENSPMRG00000006414.1"/>
</dbReference>
<proteinExistence type="predicted"/>
<dbReference type="Proteomes" id="UP000472272">
    <property type="component" value="Chromosome 5"/>
</dbReference>
<evidence type="ECO:0000256" key="1">
    <source>
        <dbReference type="ARBA" id="ARBA00023015"/>
    </source>
</evidence>
<dbReference type="GO" id="GO:0070888">
    <property type="term" value="F:E-box binding"/>
    <property type="evidence" value="ECO:0007669"/>
    <property type="project" value="TreeGrafter"/>
</dbReference>
<dbReference type="SMART" id="SM00353">
    <property type="entry name" value="HLH"/>
    <property type="match status" value="1"/>
</dbReference>
<dbReference type="GO" id="GO:0061564">
    <property type="term" value="P:axon development"/>
    <property type="evidence" value="ECO:0007669"/>
    <property type="project" value="TreeGrafter"/>
</dbReference>
<keyword evidence="5" id="KW-1185">Reference proteome</keyword>
<dbReference type="Pfam" id="PF00010">
    <property type="entry name" value="HLH"/>
    <property type="match status" value="1"/>
</dbReference>
<dbReference type="SUPFAM" id="SSF47459">
    <property type="entry name" value="HLH, helix-loop-helix DNA-binding domain"/>
    <property type="match status" value="1"/>
</dbReference>
<keyword evidence="1" id="KW-0805">Transcription regulation</keyword>
<dbReference type="GO" id="GO:0000981">
    <property type="term" value="F:DNA-binding transcription factor activity, RNA polymerase II-specific"/>
    <property type="evidence" value="ECO:0007669"/>
    <property type="project" value="TreeGrafter"/>
</dbReference>
<evidence type="ECO:0000313" key="5">
    <source>
        <dbReference type="Proteomes" id="UP000472272"/>
    </source>
</evidence>
<reference evidence="4" key="2">
    <citation type="submission" date="2025-08" db="UniProtKB">
        <authorList>
            <consortium name="Ensembl"/>
        </authorList>
    </citation>
    <scope>IDENTIFICATION</scope>
</reference>
<sequence>GRRKGKALGAWRRLGEPPGGAWIRQRRRLAANARERRRMLVLNVAFDRLRSVVPALRGEQKLSKAETLQMAKIYISMLSELVQEVAAGAPGREVATQAPATPPGSDGNRSPPRVVFVFWKGGGKKNENTLVRGATPLSLPCLYYVHGRRCTNRIKLGVVKALGREPHWRVDRTALGLRC</sequence>
<reference evidence="4" key="3">
    <citation type="submission" date="2025-09" db="UniProtKB">
        <authorList>
            <consortium name="Ensembl"/>
        </authorList>
    </citation>
    <scope>IDENTIFICATION</scope>
</reference>
<organism evidence="4 5">
    <name type="scientific">Podarcis muralis</name>
    <name type="common">Wall lizard</name>
    <name type="synonym">Lacerta muralis</name>
    <dbReference type="NCBI Taxonomy" id="64176"/>
    <lineage>
        <taxon>Eukaryota</taxon>
        <taxon>Metazoa</taxon>
        <taxon>Chordata</taxon>
        <taxon>Craniata</taxon>
        <taxon>Vertebrata</taxon>
        <taxon>Euteleostomi</taxon>
        <taxon>Lepidosauria</taxon>
        <taxon>Squamata</taxon>
        <taxon>Bifurcata</taxon>
        <taxon>Unidentata</taxon>
        <taxon>Episquamata</taxon>
        <taxon>Laterata</taxon>
        <taxon>Lacertibaenia</taxon>
        <taxon>Lacertidae</taxon>
        <taxon>Podarcis</taxon>
    </lineage>
</organism>